<dbReference type="InterPro" id="IPR008144">
    <property type="entry name" value="Guanylate_kin-like_dom"/>
</dbReference>
<dbReference type="EMBL" id="CP048029">
    <property type="protein sequence ID" value="QIK36710.1"/>
    <property type="molecule type" value="Genomic_DNA"/>
</dbReference>
<name>A0A6G7V9X6_9GAMM</name>
<comment type="function">
    <text evidence="9">Essential for recycling GMP and indirectly, cGMP.</text>
</comment>
<evidence type="ECO:0000313" key="11">
    <source>
        <dbReference type="EMBL" id="QIK36710.1"/>
    </source>
</evidence>
<evidence type="ECO:0000256" key="2">
    <source>
        <dbReference type="ARBA" id="ARBA00012961"/>
    </source>
</evidence>
<dbReference type="InterPro" id="IPR020590">
    <property type="entry name" value="Guanylate_kinase_CS"/>
</dbReference>
<dbReference type="GO" id="GO:0004385">
    <property type="term" value="F:GMP kinase activity"/>
    <property type="evidence" value="ECO:0007669"/>
    <property type="project" value="UniProtKB-UniRule"/>
</dbReference>
<dbReference type="PANTHER" id="PTHR23117:SF13">
    <property type="entry name" value="GUANYLATE KINASE"/>
    <property type="match status" value="1"/>
</dbReference>
<dbReference type="InterPro" id="IPR008145">
    <property type="entry name" value="GK/Ca_channel_bsu"/>
</dbReference>
<keyword evidence="7 9" id="KW-0067">ATP-binding</keyword>
<feature type="binding site" evidence="9">
    <location>
        <begin position="16"/>
        <end position="23"/>
    </location>
    <ligand>
        <name>ATP</name>
        <dbReference type="ChEBI" id="CHEBI:30616"/>
    </ligand>
</feature>
<evidence type="ECO:0000259" key="10">
    <source>
        <dbReference type="PROSITE" id="PS50052"/>
    </source>
</evidence>
<evidence type="ECO:0000256" key="6">
    <source>
        <dbReference type="ARBA" id="ARBA00022777"/>
    </source>
</evidence>
<gene>
    <name evidence="9" type="primary">gmk</name>
    <name evidence="11" type="ORF">GWK36_00370</name>
</gene>
<organism evidence="11 12">
    <name type="scientific">Caldichromatium japonicum</name>
    <dbReference type="NCBI Taxonomy" id="2699430"/>
    <lineage>
        <taxon>Bacteria</taxon>
        <taxon>Pseudomonadati</taxon>
        <taxon>Pseudomonadota</taxon>
        <taxon>Gammaproteobacteria</taxon>
        <taxon>Chromatiales</taxon>
        <taxon>Chromatiaceae</taxon>
        <taxon>Caldichromatium</taxon>
    </lineage>
</organism>
<accession>A0A6G7V9X6</accession>
<reference evidence="12" key="1">
    <citation type="submission" date="2020-01" db="EMBL/GenBank/DDBJ databases">
        <title>Caldichromatium gen. nov., sp. nov., a thermophilic purple sulfur bacterium member of the family Chromatiaceae isolated from Nakabusa hot spring, Japan.</title>
        <authorList>
            <person name="Saini M.K."/>
            <person name="Hanada S."/>
            <person name="Tank M."/>
        </authorList>
    </citation>
    <scope>NUCLEOTIDE SEQUENCE [LARGE SCALE GENOMIC DNA]</scope>
    <source>
        <strain evidence="12">No.7</strain>
    </source>
</reference>
<dbReference type="Gene3D" id="3.40.50.300">
    <property type="entry name" value="P-loop containing nucleotide triphosphate hydrolases"/>
    <property type="match status" value="1"/>
</dbReference>
<dbReference type="CDD" id="cd00071">
    <property type="entry name" value="GMPK"/>
    <property type="match status" value="1"/>
</dbReference>
<dbReference type="SUPFAM" id="SSF52540">
    <property type="entry name" value="P-loop containing nucleoside triphosphate hydrolases"/>
    <property type="match status" value="1"/>
</dbReference>
<comment type="subcellular location">
    <subcellularLocation>
        <location evidence="9">Cytoplasm</location>
    </subcellularLocation>
</comment>
<feature type="domain" description="Guanylate kinase-like" evidence="10">
    <location>
        <begin position="9"/>
        <end position="187"/>
    </location>
</feature>
<comment type="catalytic activity">
    <reaction evidence="9">
        <text>GMP + ATP = GDP + ADP</text>
        <dbReference type="Rhea" id="RHEA:20780"/>
        <dbReference type="ChEBI" id="CHEBI:30616"/>
        <dbReference type="ChEBI" id="CHEBI:58115"/>
        <dbReference type="ChEBI" id="CHEBI:58189"/>
        <dbReference type="ChEBI" id="CHEBI:456216"/>
        <dbReference type="EC" id="2.7.4.8"/>
    </reaction>
</comment>
<dbReference type="RefSeq" id="WP_166269117.1">
    <property type="nucleotide sequence ID" value="NZ_CP048029.1"/>
</dbReference>
<keyword evidence="6 9" id="KW-0418">Kinase</keyword>
<evidence type="ECO:0000256" key="4">
    <source>
        <dbReference type="ARBA" id="ARBA00022679"/>
    </source>
</evidence>
<keyword evidence="4 9" id="KW-0808">Transferase</keyword>
<evidence type="ECO:0000256" key="9">
    <source>
        <dbReference type="HAMAP-Rule" id="MF_00328"/>
    </source>
</evidence>
<evidence type="ECO:0000256" key="5">
    <source>
        <dbReference type="ARBA" id="ARBA00022741"/>
    </source>
</evidence>
<keyword evidence="12" id="KW-1185">Reference proteome</keyword>
<dbReference type="SMART" id="SM00072">
    <property type="entry name" value="GuKc"/>
    <property type="match status" value="1"/>
</dbReference>
<dbReference type="HAMAP" id="MF_00328">
    <property type="entry name" value="Guanylate_kinase"/>
    <property type="match status" value="1"/>
</dbReference>
<dbReference type="PROSITE" id="PS50052">
    <property type="entry name" value="GUANYLATE_KINASE_2"/>
    <property type="match status" value="1"/>
</dbReference>
<dbReference type="Proteomes" id="UP000502699">
    <property type="component" value="Chromosome"/>
</dbReference>
<dbReference type="NCBIfam" id="TIGR03263">
    <property type="entry name" value="guanyl_kin"/>
    <property type="match status" value="1"/>
</dbReference>
<dbReference type="InterPro" id="IPR017665">
    <property type="entry name" value="Guanylate_kinase"/>
</dbReference>
<sequence>MTSSSPSSGLLFIVSAPSGAGKTSLVRALLECDPGLSLSISCTTRPPRAGEQDGVHYHFLDRAAFDEALAAGAFLEYAQVFDHLYGTRAADVIHYLDKGSDLLLEIDWQGARQVRARFPEAISIFILPPTLEELERRLRERRTDSSETIARRMAQAHAELAHWTEYDYLVVNDRFEAALAALHAIVTAARHRVAVQRQRLKTLLAAIDAA</sequence>
<evidence type="ECO:0000256" key="7">
    <source>
        <dbReference type="ARBA" id="ARBA00022840"/>
    </source>
</evidence>
<protein>
    <recommendedName>
        <fullName evidence="3 9">Guanylate kinase</fullName>
        <ecNumber evidence="2 9">2.7.4.8</ecNumber>
    </recommendedName>
    <alternativeName>
        <fullName evidence="8 9">GMP kinase</fullName>
    </alternativeName>
</protein>
<dbReference type="PANTHER" id="PTHR23117">
    <property type="entry name" value="GUANYLATE KINASE-RELATED"/>
    <property type="match status" value="1"/>
</dbReference>
<keyword evidence="5 9" id="KW-0547">Nucleotide-binding</keyword>
<dbReference type="AlphaFoldDB" id="A0A6G7V9X6"/>
<dbReference type="EC" id="2.7.4.8" evidence="2 9"/>
<proteinExistence type="inferred from homology"/>
<evidence type="ECO:0000256" key="8">
    <source>
        <dbReference type="ARBA" id="ARBA00030128"/>
    </source>
</evidence>
<dbReference type="KEGG" id="cjap:GWK36_00370"/>
<dbReference type="Pfam" id="PF00625">
    <property type="entry name" value="Guanylate_kin"/>
    <property type="match status" value="1"/>
</dbReference>
<comment type="similarity">
    <text evidence="1 9">Belongs to the guanylate kinase family.</text>
</comment>
<evidence type="ECO:0000256" key="3">
    <source>
        <dbReference type="ARBA" id="ARBA00016296"/>
    </source>
</evidence>
<dbReference type="GO" id="GO:0005829">
    <property type="term" value="C:cytosol"/>
    <property type="evidence" value="ECO:0007669"/>
    <property type="project" value="TreeGrafter"/>
</dbReference>
<dbReference type="InterPro" id="IPR027417">
    <property type="entry name" value="P-loop_NTPase"/>
</dbReference>
<dbReference type="GO" id="GO:0005524">
    <property type="term" value="F:ATP binding"/>
    <property type="evidence" value="ECO:0007669"/>
    <property type="project" value="UniProtKB-UniRule"/>
</dbReference>
<dbReference type="FunFam" id="3.30.63.10:FF:000002">
    <property type="entry name" value="Guanylate kinase 1"/>
    <property type="match status" value="1"/>
</dbReference>
<evidence type="ECO:0000256" key="1">
    <source>
        <dbReference type="ARBA" id="ARBA00005790"/>
    </source>
</evidence>
<evidence type="ECO:0000313" key="12">
    <source>
        <dbReference type="Proteomes" id="UP000502699"/>
    </source>
</evidence>
<dbReference type="PROSITE" id="PS00856">
    <property type="entry name" value="GUANYLATE_KINASE_1"/>
    <property type="match status" value="1"/>
</dbReference>
<dbReference type="Gene3D" id="3.30.63.10">
    <property type="entry name" value="Guanylate Kinase phosphate binding domain"/>
    <property type="match status" value="1"/>
</dbReference>
<keyword evidence="9" id="KW-0963">Cytoplasm</keyword>